<dbReference type="EMBL" id="JBBUTI010000018">
    <property type="protein sequence ID" value="MEK8048494.1"/>
    <property type="molecule type" value="Genomic_DNA"/>
</dbReference>
<dbReference type="PROSITE" id="PS50072">
    <property type="entry name" value="CSA_PPIASE_2"/>
    <property type="match status" value="1"/>
</dbReference>
<dbReference type="Gene3D" id="2.40.100.10">
    <property type="entry name" value="Cyclophilin-like"/>
    <property type="match status" value="1"/>
</dbReference>
<dbReference type="PANTHER" id="PTHR43246">
    <property type="entry name" value="PEPTIDYL-PROLYL CIS-TRANS ISOMERASE CYP38, CHLOROPLASTIC"/>
    <property type="match status" value="1"/>
</dbReference>
<evidence type="ECO:0000256" key="1">
    <source>
        <dbReference type="ARBA" id="ARBA00013194"/>
    </source>
</evidence>
<protein>
    <recommendedName>
        <fullName evidence="1">peptidylprolyl isomerase</fullName>
        <ecNumber evidence="1">5.2.1.8</ecNumber>
    </recommendedName>
</protein>
<organism evidence="5 6">
    <name type="scientific">Ideonella margarita</name>
    <dbReference type="NCBI Taxonomy" id="2984191"/>
    <lineage>
        <taxon>Bacteria</taxon>
        <taxon>Pseudomonadati</taxon>
        <taxon>Pseudomonadota</taxon>
        <taxon>Betaproteobacteria</taxon>
        <taxon>Burkholderiales</taxon>
        <taxon>Sphaerotilaceae</taxon>
        <taxon>Ideonella</taxon>
    </lineage>
</organism>
<evidence type="ECO:0000256" key="2">
    <source>
        <dbReference type="ARBA" id="ARBA00023110"/>
    </source>
</evidence>
<comment type="caution">
    <text evidence="5">The sequence shown here is derived from an EMBL/GenBank/DDBJ whole genome shotgun (WGS) entry which is preliminary data.</text>
</comment>
<gene>
    <name evidence="5" type="ORF">AACH00_19245</name>
</gene>
<keyword evidence="6" id="KW-1185">Reference proteome</keyword>
<dbReference type="SUPFAM" id="SSF50891">
    <property type="entry name" value="Cyclophilin-like"/>
    <property type="match status" value="1"/>
</dbReference>
<dbReference type="GO" id="GO:0003755">
    <property type="term" value="F:peptidyl-prolyl cis-trans isomerase activity"/>
    <property type="evidence" value="ECO:0007669"/>
    <property type="project" value="UniProtKB-EC"/>
</dbReference>
<dbReference type="EC" id="5.2.1.8" evidence="1"/>
<evidence type="ECO:0000313" key="5">
    <source>
        <dbReference type="EMBL" id="MEK8048494.1"/>
    </source>
</evidence>
<reference evidence="5 6" key="1">
    <citation type="submission" date="2024-04" db="EMBL/GenBank/DDBJ databases">
        <title>Novel species of the genus Ideonella isolated from streams.</title>
        <authorList>
            <person name="Lu H."/>
        </authorList>
    </citation>
    <scope>NUCLEOTIDE SEQUENCE [LARGE SCALE GENOMIC DNA]</scope>
    <source>
        <strain evidence="5 6">LYT19W</strain>
    </source>
</reference>
<sequence>MRVKLTTTAGDIVVQLESSRAPLSSADFLRYVTTGLYQQQAGFYRVVREDNDRGSPPIQVIQGGLLDENRELPPVTHEPTSMTGLKHLDGSLSLARGAPGTGGGAAFFICVGDQPGLDAGAARNPDRQGFAVFGRVVSGMDVVRRIHASVTDPEQGEAYVRGQMLKEPVRITRAAVVD</sequence>
<dbReference type="InterPro" id="IPR044665">
    <property type="entry name" value="E_coli_cyclophilin_A-like"/>
</dbReference>
<dbReference type="Proteomes" id="UP001379945">
    <property type="component" value="Unassembled WGS sequence"/>
</dbReference>
<evidence type="ECO:0000259" key="4">
    <source>
        <dbReference type="PROSITE" id="PS50072"/>
    </source>
</evidence>
<feature type="domain" description="PPIase cyclophilin-type" evidence="4">
    <location>
        <begin position="7"/>
        <end position="176"/>
    </location>
</feature>
<dbReference type="Pfam" id="PF00160">
    <property type="entry name" value="Pro_isomerase"/>
    <property type="match status" value="1"/>
</dbReference>
<keyword evidence="3 5" id="KW-0413">Isomerase</keyword>
<evidence type="ECO:0000256" key="3">
    <source>
        <dbReference type="ARBA" id="ARBA00023235"/>
    </source>
</evidence>
<keyword evidence="2" id="KW-0697">Rotamase</keyword>
<dbReference type="RefSeq" id="WP_341400801.1">
    <property type="nucleotide sequence ID" value="NZ_JBBUTI010000018.1"/>
</dbReference>
<dbReference type="InterPro" id="IPR029000">
    <property type="entry name" value="Cyclophilin-like_dom_sf"/>
</dbReference>
<proteinExistence type="predicted"/>
<name>A0ABU9C9D1_9BURK</name>
<accession>A0ABU9C9D1</accession>
<evidence type="ECO:0000313" key="6">
    <source>
        <dbReference type="Proteomes" id="UP001379945"/>
    </source>
</evidence>
<dbReference type="InterPro" id="IPR002130">
    <property type="entry name" value="Cyclophilin-type_PPIase_dom"/>
</dbReference>